<dbReference type="SMART" id="SM00507">
    <property type="entry name" value="HNHc"/>
    <property type="match status" value="1"/>
</dbReference>
<evidence type="ECO:0000313" key="3">
    <source>
        <dbReference type="Proteomes" id="UP001238805"/>
    </source>
</evidence>
<dbReference type="InterPro" id="IPR003615">
    <property type="entry name" value="HNH_nuc"/>
</dbReference>
<gene>
    <name evidence="2" type="ORF">QP029_00950</name>
</gene>
<keyword evidence="3" id="KW-1185">Reference proteome</keyword>
<dbReference type="InterPro" id="IPR002711">
    <property type="entry name" value="HNH"/>
</dbReference>
<accession>A0ABY8VLT4</accession>
<protein>
    <submittedName>
        <fullName evidence="2">HNH endonuclease signature motif containing protein</fullName>
    </submittedName>
</protein>
<dbReference type="Pfam" id="PF01844">
    <property type="entry name" value="HNH"/>
    <property type="match status" value="1"/>
</dbReference>
<dbReference type="Gene3D" id="1.10.30.50">
    <property type="match status" value="1"/>
</dbReference>
<dbReference type="CDD" id="cd00085">
    <property type="entry name" value="HNHc"/>
    <property type="match status" value="1"/>
</dbReference>
<dbReference type="EMBL" id="CP126970">
    <property type="protein sequence ID" value="WIM70468.1"/>
    <property type="molecule type" value="Genomic_DNA"/>
</dbReference>
<organism evidence="2 3">
    <name type="scientific">Corynebacterium suedekumii</name>
    <dbReference type="NCBI Taxonomy" id="3049801"/>
    <lineage>
        <taxon>Bacteria</taxon>
        <taxon>Bacillati</taxon>
        <taxon>Actinomycetota</taxon>
        <taxon>Actinomycetes</taxon>
        <taxon>Mycobacteriales</taxon>
        <taxon>Corynebacteriaceae</taxon>
        <taxon>Corynebacterium</taxon>
    </lineage>
</organism>
<proteinExistence type="predicted"/>
<evidence type="ECO:0000259" key="1">
    <source>
        <dbReference type="SMART" id="SM00507"/>
    </source>
</evidence>
<sequence>MKATDFTGLNDQTLTDTIASTHRSLTIHKARFILMIAEFHLRNLARKRGAPSTQVWLMRAHDLSRRTAYEYLHVGEKLAEFPLVAEAFVAGDLTYSKVRLLLRYLTHDNEPELVDLALAMCLSELEQQLAGRDRPGRKKPRNSFRVVEDEDTGGIRFWGTLGPEHAAEFQAALKVAELASLRDTAELDADALAGPEGSKELDKLIEQAQKPAEDTSLTRFGSPMFGGMLSAFLGMINVVRSHPTSRLRAPGAQVNVLMTLDQRAYIPERHGGQTGDLLRSVLNGDVRYHLLDKKGLHLKLTRAARTISPSQEKALLALWSHRCATPGCPHTRFLQFHHILEWVNGGETNLDNLIPLCSACHALVTSGDITIFIDEIDATFLRFRMPDGEAYTSHRRQLPVKNAAMGQHADAYLSGPVPRGDEDLLQVWDSPDSFTDPDDDFGTG</sequence>
<keyword evidence="2" id="KW-0255">Endonuclease</keyword>
<keyword evidence="2" id="KW-0378">Hydrolase</keyword>
<dbReference type="RefSeq" id="WP_284875057.1">
    <property type="nucleotide sequence ID" value="NZ_CP126970.1"/>
</dbReference>
<feature type="domain" description="HNH nuclease" evidence="1">
    <location>
        <begin position="310"/>
        <end position="362"/>
    </location>
</feature>
<name>A0ABY8VLT4_9CORY</name>
<keyword evidence="2" id="KW-0540">Nuclease</keyword>
<dbReference type="Proteomes" id="UP001238805">
    <property type="component" value="Chromosome"/>
</dbReference>
<reference evidence="2 3" key="1">
    <citation type="submission" date="2023-05" db="EMBL/GenBank/DDBJ databases">
        <title>Corynebacterium suedekumii sp. nov. and Corynebacterium breve sp. nov. isolated from raw cow's milk.</title>
        <authorList>
            <person name="Baer M.K."/>
            <person name="Mehl L."/>
            <person name="Hellmuth R."/>
            <person name="Marke G."/>
            <person name="Lipski A."/>
        </authorList>
    </citation>
    <scope>NUCLEOTIDE SEQUENCE [LARGE SCALE GENOMIC DNA]</scope>
    <source>
        <strain evidence="2 3">LM112</strain>
    </source>
</reference>
<dbReference type="GO" id="GO:0004519">
    <property type="term" value="F:endonuclease activity"/>
    <property type="evidence" value="ECO:0007669"/>
    <property type="project" value="UniProtKB-KW"/>
</dbReference>
<evidence type="ECO:0000313" key="2">
    <source>
        <dbReference type="EMBL" id="WIM70468.1"/>
    </source>
</evidence>